<dbReference type="AlphaFoldDB" id="A0A291RU38"/>
<evidence type="ECO:0000313" key="1">
    <source>
        <dbReference type="EMBL" id="ATL70744.1"/>
    </source>
</evidence>
<proteinExistence type="predicted"/>
<dbReference type="InterPro" id="IPR027417">
    <property type="entry name" value="P-loop_NTPase"/>
</dbReference>
<dbReference type="EMBL" id="CP023778">
    <property type="protein sequence ID" value="ATL70744.1"/>
    <property type="molecule type" value="Genomic_DNA"/>
</dbReference>
<dbReference type="SUPFAM" id="SSF52540">
    <property type="entry name" value="P-loop containing nucleoside triphosphate hydrolases"/>
    <property type="match status" value="1"/>
</dbReference>
<dbReference type="KEGG" id="ntp:CRH09_35755"/>
<evidence type="ECO:0000313" key="2">
    <source>
        <dbReference type="Proteomes" id="UP000221961"/>
    </source>
</evidence>
<organism evidence="1 2">
    <name type="scientific">Nocardia terpenica</name>
    <dbReference type="NCBI Taxonomy" id="455432"/>
    <lineage>
        <taxon>Bacteria</taxon>
        <taxon>Bacillati</taxon>
        <taxon>Actinomycetota</taxon>
        <taxon>Actinomycetes</taxon>
        <taxon>Mycobacteriales</taxon>
        <taxon>Nocardiaceae</taxon>
        <taxon>Nocardia</taxon>
    </lineage>
</organism>
<protein>
    <recommendedName>
        <fullName evidence="3">AAA family ATPase</fullName>
    </recommendedName>
</protein>
<dbReference type="GeneID" id="88362616"/>
<dbReference type="Pfam" id="PF13671">
    <property type="entry name" value="AAA_33"/>
    <property type="match status" value="1"/>
</dbReference>
<name>A0A291RU38_9NOCA</name>
<reference evidence="1 2" key="1">
    <citation type="submission" date="2017-10" db="EMBL/GenBank/DDBJ databases">
        <title>Comparative genomics between pathogenic Norcardia.</title>
        <authorList>
            <person name="Zeng L."/>
        </authorList>
    </citation>
    <scope>NUCLEOTIDE SEQUENCE [LARGE SCALE GENOMIC DNA]</scope>
    <source>
        <strain evidence="1 2">NC_YFY_NT001</strain>
    </source>
</reference>
<dbReference type="Proteomes" id="UP000221961">
    <property type="component" value="Chromosome"/>
</dbReference>
<accession>A0A291RU38</accession>
<sequence>MTELVITRGYPGSGKTTYARQWASAEPCRAKAPSRDDLRAAVFEMEGQASTDQERAITAAQTAAVRALVGRGLSVIVDDTNLRARHARLWADVAAELGAQFRVVDIKTPVDQCLARNEYRRRLGGRCTDPAAIRDMAERFPIEQWPEIEPAPASNIGPCVPRTVRRDCSMRETDRAAWDIVSEMLRKMPDQSTIDRHTKHLSDDQIQEVSEKVSDYLESLKEHLHQIG</sequence>
<evidence type="ECO:0008006" key="3">
    <source>
        <dbReference type="Google" id="ProtNLM"/>
    </source>
</evidence>
<dbReference type="RefSeq" id="WP_098697689.1">
    <property type="nucleotide sequence ID" value="NZ_CP023778.1"/>
</dbReference>
<gene>
    <name evidence="1" type="ORF">CRH09_35755</name>
</gene>
<dbReference type="Gene3D" id="3.40.50.300">
    <property type="entry name" value="P-loop containing nucleotide triphosphate hydrolases"/>
    <property type="match status" value="1"/>
</dbReference>